<dbReference type="PRINTS" id="PR01415">
    <property type="entry name" value="ANKYRIN"/>
</dbReference>
<evidence type="ECO:0000313" key="5">
    <source>
        <dbReference type="Proteomes" id="UP000039046"/>
    </source>
</evidence>
<dbReference type="SMART" id="SM00248">
    <property type="entry name" value="ANK"/>
    <property type="match status" value="10"/>
</dbReference>
<accession>A0A0A1TGT4</accession>
<reference evidence="4 5" key="1">
    <citation type="journal article" date="2015" name="Genome Announc.">
        <title>Draft Genome Sequence and Gene Annotation of the Entomopathogenic Fungus Verticillium hemipterigenum.</title>
        <authorList>
            <person name="Horn F."/>
            <person name="Habel A."/>
            <person name="Scharf D.H."/>
            <person name="Dworschak J."/>
            <person name="Brakhage A.A."/>
            <person name="Guthke R."/>
            <person name="Hertweck C."/>
            <person name="Linde J."/>
        </authorList>
    </citation>
    <scope>NUCLEOTIDE SEQUENCE [LARGE SCALE GENOMIC DNA]</scope>
</reference>
<feature type="repeat" description="ANK" evidence="3">
    <location>
        <begin position="545"/>
        <end position="578"/>
    </location>
</feature>
<organism evidence="4 5">
    <name type="scientific">[Torrubiella] hemipterigena</name>
    <dbReference type="NCBI Taxonomy" id="1531966"/>
    <lineage>
        <taxon>Eukaryota</taxon>
        <taxon>Fungi</taxon>
        <taxon>Dikarya</taxon>
        <taxon>Ascomycota</taxon>
        <taxon>Pezizomycotina</taxon>
        <taxon>Sordariomycetes</taxon>
        <taxon>Hypocreomycetidae</taxon>
        <taxon>Hypocreales</taxon>
        <taxon>Clavicipitaceae</taxon>
        <taxon>Clavicipitaceae incertae sedis</taxon>
        <taxon>'Torrubiella' clade</taxon>
    </lineage>
</organism>
<evidence type="ECO:0000256" key="1">
    <source>
        <dbReference type="ARBA" id="ARBA00022737"/>
    </source>
</evidence>
<dbReference type="Pfam" id="PF13637">
    <property type="entry name" value="Ank_4"/>
    <property type="match status" value="1"/>
</dbReference>
<evidence type="ECO:0000256" key="3">
    <source>
        <dbReference type="PROSITE-ProRule" id="PRU00023"/>
    </source>
</evidence>
<dbReference type="PANTHER" id="PTHR24189:SF50">
    <property type="entry name" value="ANKYRIN REPEAT AND SOCS BOX PROTEIN 2"/>
    <property type="match status" value="1"/>
</dbReference>
<feature type="repeat" description="ANK" evidence="3">
    <location>
        <begin position="447"/>
        <end position="468"/>
    </location>
</feature>
<dbReference type="OrthoDB" id="4951058at2759"/>
<dbReference type="InterPro" id="IPR050745">
    <property type="entry name" value="Multifunctional_regulatory"/>
</dbReference>
<proteinExistence type="predicted"/>
<feature type="repeat" description="ANK" evidence="3">
    <location>
        <begin position="351"/>
        <end position="383"/>
    </location>
</feature>
<dbReference type="STRING" id="1531966.A0A0A1TGT4"/>
<evidence type="ECO:0000256" key="2">
    <source>
        <dbReference type="ARBA" id="ARBA00023043"/>
    </source>
</evidence>
<keyword evidence="5" id="KW-1185">Reference proteome</keyword>
<dbReference type="PROSITE" id="PS50088">
    <property type="entry name" value="ANK_REPEAT"/>
    <property type="match status" value="4"/>
</dbReference>
<dbReference type="Pfam" id="PF12796">
    <property type="entry name" value="Ank_2"/>
    <property type="match status" value="2"/>
</dbReference>
<dbReference type="SUPFAM" id="SSF48403">
    <property type="entry name" value="Ankyrin repeat"/>
    <property type="match status" value="2"/>
</dbReference>
<dbReference type="HOGENOM" id="CLU_400710_0_0_1"/>
<dbReference type="InterPro" id="IPR002110">
    <property type="entry name" value="Ankyrin_rpt"/>
</dbReference>
<dbReference type="Gene3D" id="1.25.40.20">
    <property type="entry name" value="Ankyrin repeat-containing domain"/>
    <property type="match status" value="3"/>
</dbReference>
<keyword evidence="2 3" id="KW-0040">ANK repeat</keyword>
<dbReference type="InterPro" id="IPR036770">
    <property type="entry name" value="Ankyrin_rpt-contain_sf"/>
</dbReference>
<dbReference type="Proteomes" id="UP000039046">
    <property type="component" value="Unassembled WGS sequence"/>
</dbReference>
<sequence>MDKPNSLETLDRRMVGHTLHQHENNNSVPPNAATLVALPPEILAAITNHLFWASDISHLMLACKRFAELLTPALYRADAIACVSIDYALETNNTELLRTALNTKRLLPRKKHLLAAIKSGKLDAVALLMAEQTINEELDLEFIRWPSKCIVDALTSNNLAAMKLLYRHAKKRPYPITPSKTSIIFIAIEAGNMDAVQLFVDEGEDAMSLDAAGQTTLDAALYNFQLDIAQYLITLGVPHTLDTADESHGIYKFVRHSANHRRFDAIAFVNDHWPIDYVSINAALEDTLLHSASVCGNATFINHLIDLGIDIAAELNRQEMIPLRTALDSGHIETAKLLLNAVIDEWPPDIDKAIYLYYAIETGSSDLVRVLLDHGVDPNTKDHRGNTAIMYAAKRGHVDCFHLLVKRGADLKQRGYNEQTLLMTTTSPTIARWLIDNCADPLARDSEGVTALQLACEHGNYEMVTLLLPLIQSAGQSDLYLPAALLVSAAKSSNFAITQAIAALPTTDSESSRTDAFMESLLRESFDSAEFLYNLGISVDFLNSAGQSPLYFAASCKAPEHLIIGMLERGADPNYNQPSCTVASHIISPWLETCNSPQPSTKIIKAYLDHGADIHAKKDGCSVLHMLASTLSIEALKVILEQGILDINVLFIDPRRNAWTPLDYALNNDLTDGSTARMNLQTIRLLI</sequence>
<evidence type="ECO:0000313" key="4">
    <source>
        <dbReference type="EMBL" id="CEJ88161.1"/>
    </source>
</evidence>
<protein>
    <submittedName>
        <fullName evidence="4">Uncharacterized protein</fullName>
    </submittedName>
</protein>
<dbReference type="EMBL" id="CDHN01000002">
    <property type="protein sequence ID" value="CEJ88161.1"/>
    <property type="molecule type" value="Genomic_DNA"/>
</dbReference>
<name>A0A0A1TGT4_9HYPO</name>
<feature type="repeat" description="ANK" evidence="3">
    <location>
        <begin position="384"/>
        <end position="416"/>
    </location>
</feature>
<dbReference type="PANTHER" id="PTHR24189">
    <property type="entry name" value="MYOTROPHIN"/>
    <property type="match status" value="1"/>
</dbReference>
<keyword evidence="1" id="KW-0677">Repeat</keyword>
<dbReference type="AlphaFoldDB" id="A0A0A1TGT4"/>
<gene>
    <name evidence="4" type="ORF">VHEMI04629</name>
</gene>
<dbReference type="PROSITE" id="PS50297">
    <property type="entry name" value="ANK_REP_REGION"/>
    <property type="match status" value="3"/>
</dbReference>